<feature type="binding site" evidence="4">
    <location>
        <begin position="39"/>
        <end position="40"/>
    </location>
    <ligand>
        <name>substrate</name>
    </ligand>
</feature>
<reference evidence="7" key="1">
    <citation type="journal article" date="2019" name="Int. J. Syst. Evol. Microbiol.">
        <title>The Global Catalogue of Microorganisms (GCM) 10K type strain sequencing project: providing services to taxonomists for standard genome sequencing and annotation.</title>
        <authorList>
            <consortium name="The Broad Institute Genomics Platform"/>
            <consortium name="The Broad Institute Genome Sequencing Center for Infectious Disease"/>
            <person name="Wu L."/>
            <person name="Ma J."/>
        </authorList>
    </citation>
    <scope>NUCLEOTIDE SEQUENCE [LARGE SCALE GENOMIC DNA]</scope>
    <source>
        <strain evidence="7">JCM 12165</strain>
    </source>
</reference>
<dbReference type="CDD" id="cd07067">
    <property type="entry name" value="HP_PGM_like"/>
    <property type="match status" value="1"/>
</dbReference>
<feature type="site" description="Transition state stabilizer" evidence="4">
    <location>
        <position position="197"/>
    </location>
</feature>
<feature type="active site" description="Proton donor/acceptor" evidence="4">
    <location>
        <position position="105"/>
    </location>
</feature>
<protein>
    <recommendedName>
        <fullName evidence="4 5">2,3-bisphosphoglycerate-dependent phosphoglycerate mutase</fullName>
        <shortName evidence="4">BPG-dependent PGAM</shortName>
        <shortName evidence="4">PGAM</shortName>
        <shortName evidence="4">Phosphoglyceromutase</shortName>
        <shortName evidence="4">dPGM</shortName>
        <ecNumber evidence="4 5">5.4.2.11</ecNumber>
    </recommendedName>
</protein>
<comment type="caution">
    <text evidence="6">The sequence shown here is derived from an EMBL/GenBank/DDBJ whole genome shotgun (WGS) entry which is preliminary data.</text>
</comment>
<comment type="catalytic activity">
    <reaction evidence="4 5">
        <text>(2R)-2-phosphoglycerate = (2R)-3-phosphoglycerate</text>
        <dbReference type="Rhea" id="RHEA:15901"/>
        <dbReference type="ChEBI" id="CHEBI:58272"/>
        <dbReference type="ChEBI" id="CHEBI:58289"/>
        <dbReference type="EC" id="5.4.2.11"/>
    </reaction>
</comment>
<keyword evidence="7" id="KW-1185">Reference proteome</keyword>
<feature type="active site" description="Tele-phosphohistidine intermediate" evidence="4">
    <location>
        <position position="27"/>
    </location>
</feature>
<name>A0ABW4FR50_9PSEU</name>
<dbReference type="InterPro" id="IPR029033">
    <property type="entry name" value="His_PPase_superfam"/>
</dbReference>
<dbReference type="Gene3D" id="3.40.50.1240">
    <property type="entry name" value="Phosphoglycerate mutase-like"/>
    <property type="match status" value="1"/>
</dbReference>
<dbReference type="SUPFAM" id="SSF53254">
    <property type="entry name" value="Phosphoglycerate mutase-like"/>
    <property type="match status" value="1"/>
</dbReference>
<feature type="binding site" evidence="4">
    <location>
        <position position="78"/>
    </location>
    <ligand>
        <name>substrate</name>
    </ligand>
</feature>
<proteinExistence type="inferred from homology"/>
<dbReference type="PROSITE" id="PS00175">
    <property type="entry name" value="PG_MUTASE"/>
    <property type="match status" value="1"/>
</dbReference>
<organism evidence="6 7">
    <name type="scientific">Pseudonocardia aurantiaca</name>
    <dbReference type="NCBI Taxonomy" id="75290"/>
    <lineage>
        <taxon>Bacteria</taxon>
        <taxon>Bacillati</taxon>
        <taxon>Actinomycetota</taxon>
        <taxon>Actinomycetes</taxon>
        <taxon>Pseudonocardiales</taxon>
        <taxon>Pseudonocardiaceae</taxon>
        <taxon>Pseudonocardia</taxon>
    </lineage>
</organism>
<comment type="function">
    <text evidence="4 5">Catalyzes the interconversion of 2-phosphoglycerate and 3-phosphoglycerate.</text>
</comment>
<dbReference type="RefSeq" id="WP_343978620.1">
    <property type="nucleotide sequence ID" value="NZ_BAAAJG010000010.1"/>
</dbReference>
<keyword evidence="4" id="KW-0312">Gluconeogenesis</keyword>
<evidence type="ECO:0000256" key="1">
    <source>
        <dbReference type="ARBA" id="ARBA00006717"/>
    </source>
</evidence>
<gene>
    <name evidence="4" type="primary">gpmA</name>
    <name evidence="6" type="ORF">ACFSCY_25605</name>
</gene>
<dbReference type="NCBIfam" id="TIGR01258">
    <property type="entry name" value="pgm_1"/>
    <property type="match status" value="1"/>
</dbReference>
<accession>A0ABW4FR50</accession>
<keyword evidence="3 4" id="KW-0413">Isomerase</keyword>
<dbReference type="SMART" id="SM00855">
    <property type="entry name" value="PGAM"/>
    <property type="match status" value="1"/>
</dbReference>
<evidence type="ECO:0000256" key="3">
    <source>
        <dbReference type="ARBA" id="ARBA00023235"/>
    </source>
</evidence>
<evidence type="ECO:0000313" key="6">
    <source>
        <dbReference type="EMBL" id="MFD1532805.1"/>
    </source>
</evidence>
<comment type="caution">
    <text evidence="4">Lacks conserved residue(s) required for the propagation of feature annotation.</text>
</comment>
<dbReference type="InterPro" id="IPR013078">
    <property type="entry name" value="His_Pase_superF_clade-1"/>
</dbReference>
<evidence type="ECO:0000256" key="4">
    <source>
        <dbReference type="HAMAP-Rule" id="MF_01039"/>
    </source>
</evidence>
<dbReference type="InterPro" id="IPR001345">
    <property type="entry name" value="PG/BPGM_mutase_AS"/>
</dbReference>
<comment type="similarity">
    <text evidence="1 4">Belongs to the phosphoglycerate mutase family. BPG-dependent PGAM subfamily.</text>
</comment>
<dbReference type="PANTHER" id="PTHR11931">
    <property type="entry name" value="PHOSPHOGLYCERATE MUTASE"/>
    <property type="match status" value="1"/>
</dbReference>
<dbReference type="EMBL" id="JBHUCP010000019">
    <property type="protein sequence ID" value="MFD1532805.1"/>
    <property type="molecule type" value="Genomic_DNA"/>
</dbReference>
<evidence type="ECO:0000256" key="5">
    <source>
        <dbReference type="RuleBase" id="RU004512"/>
    </source>
</evidence>
<evidence type="ECO:0000256" key="2">
    <source>
        <dbReference type="ARBA" id="ARBA00023152"/>
    </source>
</evidence>
<comment type="pathway">
    <text evidence="4 5">Carbohydrate degradation; glycolysis; pyruvate from D-glyceraldehyde 3-phosphate: step 3/5.</text>
</comment>
<keyword evidence="2 4" id="KW-0324">Glycolysis</keyword>
<sequence>MSTGTARRRPACGNEEDDLPTLILLRHGESDWNAENRFTGWVDVDLTPHGEEQARRSGAMLRDAGLLPAALHTSVLTRAVRTGAITLQAAGRAEVPTRRHWRLNERCYGALQGRDRRAVRAEYGEKQFRVWRRSYDGAPPPLPPGSEWDVSADPRYAGVPVPRTESLADVVARLLPYWTDVIVPDLREHGTVLVAAHSNSLRALIAHLDRLSREEVLDLNIPTGMPLLYHLGGDLRPRVRGGRYLDPDAARRAALEVARQGLPTAGPAAEPTRGARL</sequence>
<evidence type="ECO:0000313" key="7">
    <source>
        <dbReference type="Proteomes" id="UP001597145"/>
    </source>
</evidence>
<dbReference type="InterPro" id="IPR005952">
    <property type="entry name" value="Phosphogly_mut1"/>
</dbReference>
<dbReference type="HAMAP" id="MF_01039">
    <property type="entry name" value="PGAM_GpmA"/>
    <property type="match status" value="1"/>
</dbReference>
<dbReference type="Proteomes" id="UP001597145">
    <property type="component" value="Unassembled WGS sequence"/>
</dbReference>
<feature type="binding site" evidence="4">
    <location>
        <begin position="26"/>
        <end position="33"/>
    </location>
    <ligand>
        <name>substrate</name>
    </ligand>
</feature>
<feature type="binding site" evidence="4">
    <location>
        <begin position="132"/>
        <end position="133"/>
    </location>
    <ligand>
        <name>substrate</name>
    </ligand>
</feature>
<dbReference type="Pfam" id="PF00300">
    <property type="entry name" value="His_Phos_1"/>
    <property type="match status" value="1"/>
</dbReference>
<feature type="binding site" evidence="4">
    <location>
        <begin position="105"/>
        <end position="108"/>
    </location>
    <ligand>
        <name>substrate</name>
    </ligand>
</feature>
<dbReference type="EC" id="5.4.2.11" evidence="4 5"/>